<evidence type="ECO:0000256" key="5">
    <source>
        <dbReference type="ARBA" id="ARBA00023136"/>
    </source>
</evidence>
<keyword evidence="8" id="KW-1185">Reference proteome</keyword>
<dbReference type="Ensembl" id="ENSPMRT00000029481.1">
    <property type="protein sequence ID" value="ENSPMRP00000027793.1"/>
    <property type="gene ID" value="ENSPMRG00000017941.1"/>
</dbReference>
<gene>
    <name evidence="7" type="primary">CD37</name>
</gene>
<keyword evidence="4 6" id="KW-1133">Transmembrane helix</keyword>
<feature type="transmembrane region" description="Helical" evidence="6">
    <location>
        <begin position="88"/>
        <end position="108"/>
    </location>
</feature>
<dbReference type="Proteomes" id="UP000472272">
    <property type="component" value="Chromosome 13"/>
</dbReference>
<reference evidence="7" key="3">
    <citation type="submission" date="2025-09" db="UniProtKB">
        <authorList>
            <consortium name="Ensembl"/>
        </authorList>
    </citation>
    <scope>IDENTIFICATION</scope>
</reference>
<name>A0A670JRZ0_PODMU</name>
<dbReference type="InterPro" id="IPR018499">
    <property type="entry name" value="Tetraspanin/Peripherin"/>
</dbReference>
<dbReference type="PANTHER" id="PTHR19282:SF263">
    <property type="entry name" value="LEUKOCYTE ANTIGEN CD37"/>
    <property type="match status" value="1"/>
</dbReference>
<comment type="similarity">
    <text evidence="2">Belongs to the tetraspanin (TM4SF) family.</text>
</comment>
<dbReference type="Pfam" id="PF00335">
    <property type="entry name" value="Tetraspanin"/>
    <property type="match status" value="1"/>
</dbReference>
<keyword evidence="3 6" id="KW-0812">Transmembrane</keyword>
<dbReference type="InterPro" id="IPR008952">
    <property type="entry name" value="Tetraspanin_EC2_sf"/>
</dbReference>
<dbReference type="PRINTS" id="PR00259">
    <property type="entry name" value="TMFOUR"/>
</dbReference>
<dbReference type="CDD" id="cd03160">
    <property type="entry name" value="CD37_CD82_like_LEL"/>
    <property type="match status" value="1"/>
</dbReference>
<protein>
    <submittedName>
        <fullName evidence="7">CD37 molecule</fullName>
    </submittedName>
</protein>
<proteinExistence type="inferred from homology"/>
<dbReference type="Gene3D" id="1.10.1450.10">
    <property type="entry name" value="Tetraspanin"/>
    <property type="match status" value="1"/>
</dbReference>
<dbReference type="PANTHER" id="PTHR19282">
    <property type="entry name" value="TETRASPANIN"/>
    <property type="match status" value="1"/>
</dbReference>
<reference evidence="7 8" key="1">
    <citation type="journal article" date="2019" name="Proc. Natl. Acad. Sci. U.S.A.">
        <title>Regulatory changes in pterin and carotenoid genes underlie balanced color polymorphisms in the wall lizard.</title>
        <authorList>
            <person name="Andrade P."/>
            <person name="Pinho C."/>
            <person name="Perez I de Lanuza G."/>
            <person name="Afonso S."/>
            <person name="Brejcha J."/>
            <person name="Rubin C.J."/>
            <person name="Wallerman O."/>
            <person name="Pereira P."/>
            <person name="Sabatino S.J."/>
            <person name="Bellati A."/>
            <person name="Pellitteri-Rosa D."/>
            <person name="Bosakova Z."/>
            <person name="Bunikis I."/>
            <person name="Carretero M.A."/>
            <person name="Feiner N."/>
            <person name="Marsik P."/>
            <person name="Pauperio F."/>
            <person name="Salvi D."/>
            <person name="Soler L."/>
            <person name="While G.M."/>
            <person name="Uller T."/>
            <person name="Font E."/>
            <person name="Andersson L."/>
            <person name="Carneiro M."/>
        </authorList>
    </citation>
    <scope>NUCLEOTIDE SEQUENCE</scope>
</reference>
<sequence>MSRKGCIAVTKYFLFLFNFLFFLLGGLLFSFGLWLLFDRDSFAAVLGSAYYALKIWSYIFCGVGILTMWMGFLGCLGSLKEIKCMLGCYFAFLLLLFLAQIIIGILVYSQSKTLNTKVGDYVTEIIEHYGTYNPSTDEEESWDYVQMELQCCGWILSNDWMENSIIKNSSYHLYPCSCSGNVSQPDQPGNGTTAAPTTRPKIAGFCNSYGQPWSVYEMGCMDGVQTWLTNNIVTIVGISLGIALMEVRGLGELLQVGVAAVLRSCARSRTAGIANSSGGCGGAPPLPWPPGSWVAAAYQEGEGKAATRRLARCKRTAATSLLLVCLHLPSAALPLSCPVNSSDSTAGRSGERCHAAMPPTTYLLDLPPGKLLELFIFHLPHLAIRGAHFPEKQGL</sequence>
<feature type="transmembrane region" description="Helical" evidence="6">
    <location>
        <begin position="12"/>
        <end position="35"/>
    </location>
</feature>
<dbReference type="SUPFAM" id="SSF48652">
    <property type="entry name" value="Tetraspanin"/>
    <property type="match status" value="1"/>
</dbReference>
<dbReference type="PROSITE" id="PS00421">
    <property type="entry name" value="TM4_1"/>
    <property type="match status" value="1"/>
</dbReference>
<evidence type="ECO:0000256" key="3">
    <source>
        <dbReference type="ARBA" id="ARBA00022692"/>
    </source>
</evidence>
<evidence type="ECO:0000313" key="7">
    <source>
        <dbReference type="Ensembl" id="ENSPMRP00000027793.1"/>
    </source>
</evidence>
<evidence type="ECO:0000313" key="8">
    <source>
        <dbReference type="Proteomes" id="UP000472272"/>
    </source>
</evidence>
<keyword evidence="5 6" id="KW-0472">Membrane</keyword>
<dbReference type="AlphaFoldDB" id="A0A670JRZ0"/>
<evidence type="ECO:0000256" key="2">
    <source>
        <dbReference type="ARBA" id="ARBA00006840"/>
    </source>
</evidence>
<feature type="transmembrane region" description="Helical" evidence="6">
    <location>
        <begin position="55"/>
        <end position="76"/>
    </location>
</feature>
<accession>A0A670JRZ0</accession>
<reference evidence="7" key="2">
    <citation type="submission" date="2025-08" db="UniProtKB">
        <authorList>
            <consortium name="Ensembl"/>
        </authorList>
    </citation>
    <scope>IDENTIFICATION</scope>
</reference>
<evidence type="ECO:0000256" key="6">
    <source>
        <dbReference type="SAM" id="Phobius"/>
    </source>
</evidence>
<evidence type="ECO:0000256" key="4">
    <source>
        <dbReference type="ARBA" id="ARBA00022989"/>
    </source>
</evidence>
<evidence type="ECO:0000256" key="1">
    <source>
        <dbReference type="ARBA" id="ARBA00004141"/>
    </source>
</evidence>
<organism evidence="7 8">
    <name type="scientific">Podarcis muralis</name>
    <name type="common">Wall lizard</name>
    <name type="synonym">Lacerta muralis</name>
    <dbReference type="NCBI Taxonomy" id="64176"/>
    <lineage>
        <taxon>Eukaryota</taxon>
        <taxon>Metazoa</taxon>
        <taxon>Chordata</taxon>
        <taxon>Craniata</taxon>
        <taxon>Vertebrata</taxon>
        <taxon>Euteleostomi</taxon>
        <taxon>Lepidosauria</taxon>
        <taxon>Squamata</taxon>
        <taxon>Bifurcata</taxon>
        <taxon>Unidentata</taxon>
        <taxon>Episquamata</taxon>
        <taxon>Laterata</taxon>
        <taxon>Lacertibaenia</taxon>
        <taxon>Lacertidae</taxon>
        <taxon>Podarcis</taxon>
    </lineage>
</organism>
<dbReference type="OMA" id="WLTENIY"/>
<comment type="subcellular location">
    <subcellularLocation>
        <location evidence="1">Membrane</location>
        <topology evidence="1">Multi-pass membrane protein</topology>
    </subcellularLocation>
</comment>
<dbReference type="InterPro" id="IPR018503">
    <property type="entry name" value="Tetraspanin_CS"/>
</dbReference>
<dbReference type="GO" id="GO:0005886">
    <property type="term" value="C:plasma membrane"/>
    <property type="evidence" value="ECO:0007669"/>
    <property type="project" value="TreeGrafter"/>
</dbReference>
<dbReference type="GeneTree" id="ENSGT00940000161485"/>